<feature type="region of interest" description="Disordered" evidence="2">
    <location>
        <begin position="1010"/>
        <end position="1032"/>
    </location>
</feature>
<dbReference type="InterPro" id="IPR024751">
    <property type="entry name" value="VESA1"/>
</dbReference>
<dbReference type="GeneID" id="5476936"/>
<dbReference type="KEGG" id="bbo:BBOV_I005935"/>
<accession>A7AXH9</accession>
<evidence type="ECO:0000256" key="3">
    <source>
        <dbReference type="SAM" id="Phobius"/>
    </source>
</evidence>
<keyword evidence="3" id="KW-0812">Transmembrane</keyword>
<evidence type="ECO:0000256" key="2">
    <source>
        <dbReference type="SAM" id="MobiDB-lite"/>
    </source>
</evidence>
<protein>
    <submittedName>
        <fullName evidence="4">Variant erythrocyte surface antigen-1, putative</fullName>
    </submittedName>
</protein>
<proteinExistence type="predicted"/>
<keyword evidence="3" id="KW-1133">Transmembrane helix</keyword>
<dbReference type="eggNOG" id="ENOG502SYXA">
    <property type="taxonomic scope" value="Eukaryota"/>
</dbReference>
<dbReference type="EMBL" id="AAXT01000009">
    <property type="protein sequence ID" value="EDO05058.1"/>
    <property type="molecule type" value="Genomic_DNA"/>
</dbReference>
<organism evidence="4">
    <name type="scientific">Babesia bovis</name>
    <dbReference type="NCBI Taxonomy" id="5865"/>
    <lineage>
        <taxon>Eukaryota</taxon>
        <taxon>Sar</taxon>
        <taxon>Alveolata</taxon>
        <taxon>Apicomplexa</taxon>
        <taxon>Aconoidasida</taxon>
        <taxon>Piroplasmida</taxon>
        <taxon>Babesiidae</taxon>
        <taxon>Babesia</taxon>
    </lineage>
</organism>
<feature type="transmembrane region" description="Helical" evidence="3">
    <location>
        <begin position="1274"/>
        <end position="1297"/>
    </location>
</feature>
<feature type="coiled-coil region" evidence="1">
    <location>
        <begin position="715"/>
        <end position="742"/>
    </location>
</feature>
<dbReference type="VEuPathDB" id="PiroplasmaDB:BBOV_I005935"/>
<keyword evidence="3" id="KW-0472">Membrane</keyword>
<keyword evidence="1" id="KW-0175">Coiled coil</keyword>
<dbReference type="RefSeq" id="XP_001608626.1">
    <property type="nucleotide sequence ID" value="XM_001608576.1"/>
</dbReference>
<reference evidence="4" key="2">
    <citation type="submission" date="2007-08" db="EMBL/GenBank/DDBJ databases">
        <authorList>
            <person name="Nene V."/>
        </authorList>
    </citation>
    <scope>NUCLEOTIDE SEQUENCE</scope>
    <source>
        <strain evidence="4">T2Bo</strain>
    </source>
</reference>
<name>A7AXH9_BABBO</name>
<comment type="caution">
    <text evidence="4">The sequence shown here is derived from an EMBL/GenBank/DDBJ whole genome shotgun (WGS) entry which is preliminary data.</text>
</comment>
<evidence type="ECO:0000313" key="4">
    <source>
        <dbReference type="EMBL" id="EDO05058.1"/>
    </source>
</evidence>
<dbReference type="InParanoid" id="A7AXH9"/>
<dbReference type="Pfam" id="PF12785">
    <property type="entry name" value="VESA1_N"/>
    <property type="match status" value="1"/>
</dbReference>
<sequence>MAASITFTPKASLTDAPTNLKEAIDWVLRVTGKDGKALNKETECICGLAAAVTDLLQSVQLEYHGYQGDVKNGTTDSGANNGATEQQVIDHLNGLFSLVQGLGGTAVVRTYIDQLAQVLSALVGWSKIETCDKSNGKCGGDEKPHGQESCKYLKDVTRDDRSCDTCGCMKWDVADADNESKGHHLGRRCTRCSGGGSDCTCKDGEDQCAVGTECKCAKAGKCCKCCCNGRCGNCKRECSCIIEDGVVGRDECNRDSYMSAYPSRTVFMRESFTQSKRVDVKPYWKDLIDIPPGDNSYDTTASDRRHQCAQTLLGSVCLIWSGITYLYWTGKYHWSSPRWNNHILDGSGLDDGTLSQWLQALGFPRDMLNNSGPQNRLDKVIWDGLNDKLLLGFAVPSGLNTSGVANDHNGNTARNPFNMNYAGFVHTAHRDSFNEQAIVFKNDGSSTTDTNQHKIGAIFKLYILSCAYFTGLQKKSSTQSTAPRNPKTIRDILYWLSALPYSPAYPKILIHGKDRLKEVLKKPGETDSTNGETQLKFYQTGLKHPITVDEYNLFAHFQAVTQYCPLVLIGIQGGLKGTDKTLEPAIHALYANTECNFTYPTVSIQAYNQVVHYIRALFYQLYFLRKQCAVKVTCGGKWRECRYGSGVLGKDVVSWMCLGCNPMEHDRKGRVEKVKDGLDGVKEGADSVAAKVKALLEAIGEVVVQLGNAQEALEKKAENKAIEGVKGALEKAKKELEGAKGEEDDGVLTALYAKLEEEGVEWHGQEELVNAREKIKELTKNDNGGLLKGLLDKLDAAKGNDFDQAKNAGSSAIHKVQEILTPLKNGLEAAVKTDMKEELNGHQETLLDATRKIISIYTTAKCSACQDHSNKCGKTPKPTTCPTCHQPTTTGVPSPLQAFLEDRLPGFSCQEVVNDENDTPNYPPAASHLGHCNGSGQCCPLPMGFRNNFHKGSTSDSTGARLYGILYFFSNENMMQSCVYTLVRVTAALSATTPQVLGDVFGFFRGGVGNKERGKPQKGEETSCEHTKDPSTKGADDYFCGWCASGLREEVKKIEWIQKITGGDDYRESVGKALRDIKGSDSTATTTAYSSTGTTTTSLSALTKDSEYLSPLTGELYTAVSATFGNTYLSWVLYLSDALHWGLQSLSEAFQQIECRGCKGQCDPNKCRKGEHGSNGGGQCGCQSIVSCTGVLPVLYRHGFSYGNPFNLEGYQQKDGSKEGDYSIENTKTTKHCHEFLESLSKVLDDKQATSQDHPLTNLLSQVGQLQYDIRLPWIFALTMAWLVAVLYLAFGAIWPLDWTHMRSHWLRGGEHQWQCMWYKVMTGRKGVELVEYLGRK</sequence>
<evidence type="ECO:0000256" key="1">
    <source>
        <dbReference type="SAM" id="Coils"/>
    </source>
</evidence>
<gene>
    <name evidence="4" type="ORF">BBOV_I005410</name>
</gene>
<reference evidence="4" key="1">
    <citation type="journal article" date="2007" name="PLoS Pathog.">
        <title>Genome sequence of Babesia bovis and comparative analysis of apicomplexan hemoprotozoa.</title>
        <authorList>
            <person name="Brayton K.A."/>
            <person name="Lau A.O.T."/>
            <person name="Herndon D.R."/>
            <person name="Hannick L."/>
            <person name="Kappmeyer L.S."/>
            <person name="Berens S.J."/>
            <person name="Bidwell S.L."/>
            <person name="Brown W.C."/>
            <person name="Crabtree J."/>
            <person name="Fadrosh D."/>
            <person name="Feldblum T."/>
            <person name="Forberger H.A."/>
            <person name="Haas B.J."/>
            <person name="Howell J.M."/>
            <person name="Khouri H."/>
            <person name="Koo H."/>
            <person name="Mann D.J."/>
            <person name="Norimine J."/>
            <person name="Paulsen I.T."/>
            <person name="Radune D."/>
            <person name="Ren Q."/>
            <person name="Smith R.K. Jr."/>
            <person name="Suarez C.E."/>
            <person name="White O."/>
            <person name="Wortman J.R."/>
            <person name="Knowles D.P. Jr."/>
            <person name="McElwain T.F."/>
            <person name="Nene V.M."/>
        </authorList>
    </citation>
    <scope>NUCLEOTIDE SEQUENCE [LARGE SCALE GENOMIC DNA]</scope>
    <source>
        <strain evidence="4">T2Bo</strain>
    </source>
</reference>